<keyword evidence="4" id="KW-1185">Reference proteome</keyword>
<evidence type="ECO:0000256" key="2">
    <source>
        <dbReference type="ARBA" id="ARBA00022980"/>
    </source>
</evidence>
<proteinExistence type="inferred from homology"/>
<dbReference type="InterPro" id="IPR014721">
    <property type="entry name" value="Ribsml_uS5_D2-typ_fold_subgr"/>
</dbReference>
<dbReference type="GO" id="GO:0006412">
    <property type="term" value="P:translation"/>
    <property type="evidence" value="ECO:0007669"/>
    <property type="project" value="InterPro"/>
</dbReference>
<accession>A0A0N5AFS9</accession>
<dbReference type="InterPro" id="IPR020568">
    <property type="entry name" value="Ribosomal_Su5_D2-typ_SF"/>
</dbReference>
<reference evidence="5" key="1">
    <citation type="submission" date="2017-02" db="UniProtKB">
        <authorList>
            <consortium name="WormBaseParasite"/>
        </authorList>
    </citation>
    <scope>IDENTIFICATION</scope>
</reference>
<dbReference type="Proteomes" id="UP000046393">
    <property type="component" value="Unplaced"/>
</dbReference>
<dbReference type="Gene3D" id="3.30.230.10">
    <property type="match status" value="1"/>
</dbReference>
<dbReference type="GO" id="GO:0003723">
    <property type="term" value="F:RNA binding"/>
    <property type="evidence" value="ECO:0007669"/>
    <property type="project" value="TreeGrafter"/>
</dbReference>
<keyword evidence="2" id="KW-0689">Ribosomal protein</keyword>
<evidence type="ECO:0000256" key="3">
    <source>
        <dbReference type="ARBA" id="ARBA00023274"/>
    </source>
</evidence>
<dbReference type="WBParaSite" id="SMUV_0000314701-mRNA-1">
    <property type="protein sequence ID" value="SMUV_0000314701-mRNA-1"/>
    <property type="gene ID" value="SMUV_0000314701"/>
</dbReference>
<protein>
    <submittedName>
        <fullName evidence="5">30S ribosomal protein S9, chloroplastic</fullName>
    </submittedName>
</protein>
<evidence type="ECO:0000313" key="5">
    <source>
        <dbReference type="WBParaSite" id="SMUV_0000314701-mRNA-1"/>
    </source>
</evidence>
<dbReference type="GO" id="GO:0003735">
    <property type="term" value="F:structural constituent of ribosome"/>
    <property type="evidence" value="ECO:0007669"/>
    <property type="project" value="InterPro"/>
</dbReference>
<evidence type="ECO:0000256" key="1">
    <source>
        <dbReference type="ARBA" id="ARBA00005251"/>
    </source>
</evidence>
<dbReference type="SUPFAM" id="SSF54211">
    <property type="entry name" value="Ribosomal protein S5 domain 2-like"/>
    <property type="match status" value="1"/>
</dbReference>
<dbReference type="PANTHER" id="PTHR21569:SF1">
    <property type="entry name" value="SMALL RIBOSOMAL SUBUNIT PROTEIN US9M"/>
    <property type="match status" value="1"/>
</dbReference>
<name>A0A0N5AFS9_9BILA</name>
<dbReference type="STRING" id="451379.A0A0N5AFS9"/>
<dbReference type="InterPro" id="IPR000754">
    <property type="entry name" value="Ribosomal_uS9"/>
</dbReference>
<dbReference type="AlphaFoldDB" id="A0A0N5AFS9"/>
<comment type="similarity">
    <text evidence="1">Belongs to the universal ribosomal protein uS9 family.</text>
</comment>
<organism evidence="4 5">
    <name type="scientific">Syphacia muris</name>
    <dbReference type="NCBI Taxonomy" id="451379"/>
    <lineage>
        <taxon>Eukaryota</taxon>
        <taxon>Metazoa</taxon>
        <taxon>Ecdysozoa</taxon>
        <taxon>Nematoda</taxon>
        <taxon>Chromadorea</taxon>
        <taxon>Rhabditida</taxon>
        <taxon>Spirurina</taxon>
        <taxon>Oxyuridomorpha</taxon>
        <taxon>Oxyuroidea</taxon>
        <taxon>Oxyuridae</taxon>
        <taxon>Syphacia</taxon>
    </lineage>
</organism>
<keyword evidence="3" id="KW-0687">Ribonucleoprotein</keyword>
<dbReference type="GO" id="GO:0005763">
    <property type="term" value="C:mitochondrial small ribosomal subunit"/>
    <property type="evidence" value="ECO:0007669"/>
    <property type="project" value="TreeGrafter"/>
</dbReference>
<sequence>MVTRYNRRFLSNSTGLGESTPADDYTIVGGDEGGDVNFRLKAAGKAMETYLREGRNYEKMMASERERYELGKRHLANIMGLDAASLTQNDIDRAIEYLFPSALTDKKALPVMKPPEELFPKFEKLEFDEEGRPSDTLFYSLSPKFYCLLSVCCFYFFSIFNKKLATVSRFVKNCSSFYNDFYKFRIFTYAHLIVALNNLASLPLAYEEKDFIFQFRESFTGSIGGVLFDSEIPTVEVDPVTNRRKAKATTKVKRSTAHTVVTDGGTGKYVVNGITLDNFRSLLTREIFYAPLIVTDLLGQMDIVAEIEGPGGSTVIPRAVRHGVALCIAALYPKHQNKLRLAGLLTRDPRRKERNKINQPGARAKWIW</sequence>
<dbReference type="Pfam" id="PF00380">
    <property type="entry name" value="Ribosomal_S9"/>
    <property type="match status" value="1"/>
</dbReference>
<dbReference type="PANTHER" id="PTHR21569">
    <property type="entry name" value="RIBOSOMAL PROTEIN S9"/>
    <property type="match status" value="1"/>
</dbReference>
<evidence type="ECO:0000313" key="4">
    <source>
        <dbReference type="Proteomes" id="UP000046393"/>
    </source>
</evidence>